<dbReference type="PANTHER" id="PTHR10010">
    <property type="entry name" value="SOLUTE CARRIER FAMILY 34 SODIUM PHOSPHATE , MEMBER 2-RELATED"/>
    <property type="match status" value="1"/>
</dbReference>
<keyword evidence="3 6" id="KW-0812">Transmembrane</keyword>
<dbReference type="NCBIfam" id="TIGR00704">
    <property type="entry name" value="NaPi_cotrn_rel"/>
    <property type="match status" value="1"/>
</dbReference>
<dbReference type="GO" id="GO:0044341">
    <property type="term" value="P:sodium-dependent phosphate transport"/>
    <property type="evidence" value="ECO:0007669"/>
    <property type="project" value="InterPro"/>
</dbReference>
<dbReference type="GO" id="GO:0005436">
    <property type="term" value="F:sodium:phosphate symporter activity"/>
    <property type="evidence" value="ECO:0007669"/>
    <property type="project" value="InterPro"/>
</dbReference>
<comment type="caution">
    <text evidence="7">The sequence shown here is derived from an EMBL/GenBank/DDBJ whole genome shotgun (WGS) entry which is preliminary data.</text>
</comment>
<dbReference type="InterPro" id="IPR038078">
    <property type="entry name" value="PhoU-like_sf"/>
</dbReference>
<keyword evidence="5 6" id="KW-0472">Membrane</keyword>
<evidence type="ECO:0000313" key="8">
    <source>
        <dbReference type="Proteomes" id="UP000711407"/>
    </source>
</evidence>
<keyword evidence="2" id="KW-1003">Cell membrane</keyword>
<gene>
    <name evidence="7" type="ORF">K8V47_05255</name>
</gene>
<dbReference type="InterPro" id="IPR003841">
    <property type="entry name" value="Na/Pi_transpt"/>
</dbReference>
<dbReference type="SUPFAM" id="SSF109755">
    <property type="entry name" value="PhoU-like"/>
    <property type="match status" value="1"/>
</dbReference>
<evidence type="ECO:0000256" key="2">
    <source>
        <dbReference type="ARBA" id="ARBA00022475"/>
    </source>
</evidence>
<evidence type="ECO:0000313" key="7">
    <source>
        <dbReference type="EMBL" id="HJE39147.1"/>
    </source>
</evidence>
<dbReference type="PANTHER" id="PTHR10010:SF46">
    <property type="entry name" value="SODIUM-DEPENDENT PHOSPHATE TRANSPORT PROTEIN 2B"/>
    <property type="match status" value="1"/>
</dbReference>
<dbReference type="GO" id="GO:0005886">
    <property type="term" value="C:plasma membrane"/>
    <property type="evidence" value="ECO:0007669"/>
    <property type="project" value="UniProtKB-SubCell"/>
</dbReference>
<comment type="subcellular location">
    <subcellularLocation>
        <location evidence="1">Cell membrane</location>
        <topology evidence="1">Multi-pass membrane protein</topology>
    </subcellularLocation>
</comment>
<feature type="transmembrane region" description="Helical" evidence="6">
    <location>
        <begin position="341"/>
        <end position="363"/>
    </location>
</feature>
<name>A0A921JI77_9BACT</name>
<evidence type="ECO:0000256" key="6">
    <source>
        <dbReference type="SAM" id="Phobius"/>
    </source>
</evidence>
<feature type="transmembrane region" description="Helical" evidence="6">
    <location>
        <begin position="179"/>
        <end position="209"/>
    </location>
</feature>
<evidence type="ECO:0000256" key="5">
    <source>
        <dbReference type="ARBA" id="ARBA00023136"/>
    </source>
</evidence>
<evidence type="ECO:0000256" key="1">
    <source>
        <dbReference type="ARBA" id="ARBA00004651"/>
    </source>
</evidence>
<dbReference type="Proteomes" id="UP000711407">
    <property type="component" value="Unassembled WGS sequence"/>
</dbReference>
<feature type="transmembrane region" description="Helical" evidence="6">
    <location>
        <begin position="88"/>
        <end position="107"/>
    </location>
</feature>
<feature type="transmembrane region" description="Helical" evidence="6">
    <location>
        <begin position="255"/>
        <end position="279"/>
    </location>
</feature>
<reference evidence="7" key="2">
    <citation type="submission" date="2021-09" db="EMBL/GenBank/DDBJ databases">
        <authorList>
            <person name="Gilroy R."/>
        </authorList>
    </citation>
    <scope>NUCLEOTIDE SEQUENCE</scope>
    <source>
        <strain evidence="7">4100</strain>
    </source>
</reference>
<reference evidence="7" key="1">
    <citation type="journal article" date="2021" name="PeerJ">
        <title>Extensive microbial diversity within the chicken gut microbiome revealed by metagenomics and culture.</title>
        <authorList>
            <person name="Gilroy R."/>
            <person name="Ravi A."/>
            <person name="Getino M."/>
            <person name="Pursley I."/>
            <person name="Horton D.L."/>
            <person name="Alikhan N.F."/>
            <person name="Baker D."/>
            <person name="Gharbi K."/>
            <person name="Hall N."/>
            <person name="Watson M."/>
            <person name="Adriaenssens E.M."/>
            <person name="Foster-Nyarko E."/>
            <person name="Jarju S."/>
            <person name="Secka A."/>
            <person name="Antonio M."/>
            <person name="Oren A."/>
            <person name="Chaudhuri R.R."/>
            <person name="La Ragione R."/>
            <person name="Hildebrand F."/>
            <person name="Pallen M.J."/>
        </authorList>
    </citation>
    <scope>NUCLEOTIDE SEQUENCE</scope>
    <source>
        <strain evidence="7">4100</strain>
    </source>
</reference>
<organism evidence="7 8">
    <name type="scientific">Candidatus Amulumruptor caecigallinarius</name>
    <dbReference type="NCBI Taxonomy" id="2109911"/>
    <lineage>
        <taxon>Bacteria</taxon>
        <taxon>Pseudomonadati</taxon>
        <taxon>Bacteroidota</taxon>
        <taxon>Bacteroidia</taxon>
        <taxon>Bacteroidales</taxon>
        <taxon>Muribaculaceae</taxon>
        <taxon>Candidatus Amulumruptor</taxon>
    </lineage>
</organism>
<keyword evidence="4 6" id="KW-1133">Transmembrane helix</keyword>
<evidence type="ECO:0000256" key="4">
    <source>
        <dbReference type="ARBA" id="ARBA00022989"/>
    </source>
</evidence>
<protein>
    <submittedName>
        <fullName evidence="7">Na/Pi cotransporter family protein</fullName>
    </submittedName>
</protein>
<dbReference type="Pfam" id="PF02690">
    <property type="entry name" value="Na_Pi_cotrans"/>
    <property type="match status" value="2"/>
</dbReference>
<dbReference type="NCBIfam" id="NF037997">
    <property type="entry name" value="Na_Pi_symport"/>
    <property type="match status" value="1"/>
</dbReference>
<feature type="transmembrane region" description="Helical" evidence="6">
    <location>
        <begin position="50"/>
        <end position="76"/>
    </location>
</feature>
<dbReference type="EMBL" id="DYXT01000028">
    <property type="protein sequence ID" value="HJE39147.1"/>
    <property type="molecule type" value="Genomic_DNA"/>
</dbReference>
<dbReference type="AlphaFoldDB" id="A0A921JI77"/>
<proteinExistence type="predicted"/>
<dbReference type="InterPro" id="IPR004633">
    <property type="entry name" value="NaPi_cotrn-rel/YqeW-like"/>
</dbReference>
<sequence length="612" mass="67348">MNYSILDFLGLLGAVGLFLFGMKIMSEGLQKAAGDRLRNILSAMTRNRFAGLITGCLITALIQSSSASTVMVVSFVNAGLMSLAQSMAVIMGANVGTTFTAWIISFLGFSVDVSAFALPILAVAVPLLFAKKGRTKSIGEFLVGFALLFMSLAQINLHVPDLQSNPEMFASLQAYADMGYGSVLIFLAVGLMVTMVLQSSAAMFAIVLIMCSKGWIGFDLACALVLGSNIGTTITPIIASMSGNVAAKRTAMGHLLFNVLGTVWALVAFLPFVGLTAWVTEALGSGNPGELSQYVRHLEATDPGIYNHLFNSNPPSEISGQLAAAQARVASLQVSVSIGLAMFHTLFNLINVSIMIWLTNFYVKVVVWLVPSRNTEDEEFQLKFISSGLVSASELNLSQAEKEIVVFGERVRRMIGMAKELVHTKEGTDEFTKRFSRLEKYEEISDRMEIEIAHYLNRCAEGRLSNEGKMHIAAMLSIVSEIESIADCCYGTGKILLRKHESNAEFNKDIYDNVDSMFVQVLTAMDNMLKLLGDIEHVRESDIIASYNRERELNNMRNQLRGENVNNINNRVYEYQSGIYYMDLVSDVERMGDYIINVVDTVKEQFRRQAAH</sequence>
<feature type="transmembrane region" description="Helical" evidence="6">
    <location>
        <begin position="113"/>
        <end position="129"/>
    </location>
</feature>
<dbReference type="Gene3D" id="1.20.58.220">
    <property type="entry name" value="Phosphate transport system protein phou homolog 2, domain 2"/>
    <property type="match status" value="1"/>
</dbReference>
<accession>A0A921JI77</accession>
<evidence type="ECO:0000256" key="3">
    <source>
        <dbReference type="ARBA" id="ARBA00022692"/>
    </source>
</evidence>
<feature type="transmembrane region" description="Helical" evidence="6">
    <location>
        <begin position="141"/>
        <end position="159"/>
    </location>
</feature>